<protein>
    <submittedName>
        <fullName evidence="1">Unannotated protein</fullName>
    </submittedName>
</protein>
<name>A0A6J7SJI8_9ZZZZ</name>
<proteinExistence type="predicted"/>
<dbReference type="EMBL" id="CAFBPW010000318">
    <property type="protein sequence ID" value="CAB5041223.1"/>
    <property type="molecule type" value="Genomic_DNA"/>
</dbReference>
<sequence length="61" mass="6435">MLVEWHDRASFSVFLLWAGFAVVLGVELGAGWCGDDVSAGFVGVFGDGPAVGVEECVVWFA</sequence>
<dbReference type="AlphaFoldDB" id="A0A6J7SJI8"/>
<organism evidence="1">
    <name type="scientific">freshwater metagenome</name>
    <dbReference type="NCBI Taxonomy" id="449393"/>
    <lineage>
        <taxon>unclassified sequences</taxon>
        <taxon>metagenomes</taxon>
        <taxon>ecological metagenomes</taxon>
    </lineage>
</organism>
<evidence type="ECO:0000313" key="1">
    <source>
        <dbReference type="EMBL" id="CAB5041223.1"/>
    </source>
</evidence>
<accession>A0A6J7SJI8</accession>
<reference evidence="1" key="1">
    <citation type="submission" date="2020-05" db="EMBL/GenBank/DDBJ databases">
        <authorList>
            <person name="Chiriac C."/>
            <person name="Salcher M."/>
            <person name="Ghai R."/>
            <person name="Kavagutti S V."/>
        </authorList>
    </citation>
    <scope>NUCLEOTIDE SEQUENCE</scope>
</reference>
<gene>
    <name evidence="1" type="ORF">UFOPK4173_01937</name>
</gene>